<dbReference type="InterPro" id="IPR001915">
    <property type="entry name" value="Peptidase_M48"/>
</dbReference>
<dbReference type="GO" id="GO:0004222">
    <property type="term" value="F:metalloendopeptidase activity"/>
    <property type="evidence" value="ECO:0007669"/>
    <property type="project" value="InterPro"/>
</dbReference>
<evidence type="ECO:0000313" key="10">
    <source>
        <dbReference type="Proteomes" id="UP000028725"/>
    </source>
</evidence>
<name>A0A085WAN5_9BACT</name>
<keyword evidence="5 6" id="KW-0482">Metalloprotease</keyword>
<dbReference type="Proteomes" id="UP000028725">
    <property type="component" value="Unassembled WGS sequence"/>
</dbReference>
<organism evidence="9 10">
    <name type="scientific">Hyalangium minutum</name>
    <dbReference type="NCBI Taxonomy" id="394096"/>
    <lineage>
        <taxon>Bacteria</taxon>
        <taxon>Pseudomonadati</taxon>
        <taxon>Myxococcota</taxon>
        <taxon>Myxococcia</taxon>
        <taxon>Myxococcales</taxon>
        <taxon>Cystobacterineae</taxon>
        <taxon>Archangiaceae</taxon>
        <taxon>Hyalangium</taxon>
    </lineage>
</organism>
<protein>
    <recommendedName>
        <fullName evidence="8">Peptidase M48 domain-containing protein</fullName>
    </recommendedName>
</protein>
<dbReference type="InterPro" id="IPR051156">
    <property type="entry name" value="Mito/Outer_Membr_Metalloprot"/>
</dbReference>
<dbReference type="PANTHER" id="PTHR22726:SF1">
    <property type="entry name" value="METALLOENDOPEPTIDASE OMA1, MITOCHONDRIAL"/>
    <property type="match status" value="1"/>
</dbReference>
<evidence type="ECO:0000313" key="9">
    <source>
        <dbReference type="EMBL" id="KFE64748.1"/>
    </source>
</evidence>
<proteinExistence type="inferred from homology"/>
<evidence type="ECO:0000256" key="1">
    <source>
        <dbReference type="ARBA" id="ARBA00022670"/>
    </source>
</evidence>
<reference evidence="9 10" key="1">
    <citation type="submission" date="2014-04" db="EMBL/GenBank/DDBJ databases">
        <title>Genome assembly of Hyalangium minutum DSM 14724.</title>
        <authorList>
            <person name="Sharma G."/>
            <person name="Subramanian S."/>
        </authorList>
    </citation>
    <scope>NUCLEOTIDE SEQUENCE [LARGE SCALE GENOMIC DNA]</scope>
    <source>
        <strain evidence="9 10">DSM 14724</strain>
    </source>
</reference>
<comment type="caution">
    <text evidence="9">The sequence shown here is derived from an EMBL/GenBank/DDBJ whole genome shotgun (WGS) entry which is preliminary data.</text>
</comment>
<evidence type="ECO:0000256" key="6">
    <source>
        <dbReference type="RuleBase" id="RU003983"/>
    </source>
</evidence>
<evidence type="ECO:0000259" key="8">
    <source>
        <dbReference type="Pfam" id="PF01435"/>
    </source>
</evidence>
<keyword evidence="10" id="KW-1185">Reference proteome</keyword>
<feature type="domain" description="Peptidase M48" evidence="8">
    <location>
        <begin position="152"/>
        <end position="317"/>
    </location>
</feature>
<dbReference type="Pfam" id="PF01435">
    <property type="entry name" value="Peptidase_M48"/>
    <property type="match status" value="1"/>
</dbReference>
<evidence type="ECO:0000256" key="5">
    <source>
        <dbReference type="ARBA" id="ARBA00023049"/>
    </source>
</evidence>
<accession>A0A085WAN5</accession>
<evidence type="ECO:0000256" key="2">
    <source>
        <dbReference type="ARBA" id="ARBA00022723"/>
    </source>
</evidence>
<evidence type="ECO:0000256" key="4">
    <source>
        <dbReference type="ARBA" id="ARBA00022833"/>
    </source>
</evidence>
<dbReference type="Gene3D" id="3.30.2010.10">
    <property type="entry name" value="Metalloproteases ('zincins'), catalytic domain"/>
    <property type="match status" value="1"/>
</dbReference>
<dbReference type="GO" id="GO:0046872">
    <property type="term" value="F:metal ion binding"/>
    <property type="evidence" value="ECO:0007669"/>
    <property type="project" value="UniProtKB-KW"/>
</dbReference>
<feature type="signal peptide" evidence="7">
    <location>
        <begin position="1"/>
        <end position="26"/>
    </location>
</feature>
<dbReference type="GO" id="GO:0051603">
    <property type="term" value="P:proteolysis involved in protein catabolic process"/>
    <property type="evidence" value="ECO:0007669"/>
    <property type="project" value="TreeGrafter"/>
</dbReference>
<sequence>MGRSRRRGASWVLGGVLAGALSACQAGNTPALLARAEQSLEESRGQLSRELDQRKGVGLMGASLTGCSLERRKAYELDAEQEATLGQAVAARQLALLGVEPLPTTEPVARYVDQLGQYLALVAAAVGNANGPDRASGPERALDNRPWPHAGYQFQVLPLEEPRASGSPGGIVFISTGFLRAMGSEEELAAVLSHELAHLQRGHGVEAIKAALCDYEARQESSAKLQSFNQRLKLQRQTAAAGSRTAEEAANLSREGFPEGLELEADRIAVRILLAAGYDARAFTGLLQRLNLEAPAKHPWRRTHPQPRERVAVVEERLKALGPSQAWPTPETVASRTQRFHEAMSVLPTPVAGPQSLLPPP</sequence>
<dbReference type="GO" id="GO:0016020">
    <property type="term" value="C:membrane"/>
    <property type="evidence" value="ECO:0007669"/>
    <property type="project" value="TreeGrafter"/>
</dbReference>
<dbReference type="PANTHER" id="PTHR22726">
    <property type="entry name" value="METALLOENDOPEPTIDASE OMA1"/>
    <property type="match status" value="1"/>
</dbReference>
<evidence type="ECO:0000256" key="3">
    <source>
        <dbReference type="ARBA" id="ARBA00022801"/>
    </source>
</evidence>
<feature type="chain" id="PRO_5001799533" description="Peptidase M48 domain-containing protein" evidence="7">
    <location>
        <begin position="27"/>
        <end position="361"/>
    </location>
</feature>
<comment type="similarity">
    <text evidence="6">Belongs to the peptidase M48 family.</text>
</comment>
<evidence type="ECO:0000256" key="7">
    <source>
        <dbReference type="SAM" id="SignalP"/>
    </source>
</evidence>
<comment type="cofactor">
    <cofactor evidence="6">
        <name>Zn(2+)</name>
        <dbReference type="ChEBI" id="CHEBI:29105"/>
    </cofactor>
    <text evidence="6">Binds 1 zinc ion per subunit.</text>
</comment>
<keyword evidence="4 6" id="KW-0862">Zinc</keyword>
<gene>
    <name evidence="9" type="ORF">DB31_1766</name>
</gene>
<keyword evidence="2" id="KW-0479">Metal-binding</keyword>
<dbReference type="PROSITE" id="PS51257">
    <property type="entry name" value="PROKAR_LIPOPROTEIN"/>
    <property type="match status" value="1"/>
</dbReference>
<dbReference type="AlphaFoldDB" id="A0A085WAN5"/>
<keyword evidence="7" id="KW-0732">Signal</keyword>
<dbReference type="STRING" id="394096.DB31_1766"/>
<dbReference type="EMBL" id="JMCB01000013">
    <property type="protein sequence ID" value="KFE64748.1"/>
    <property type="molecule type" value="Genomic_DNA"/>
</dbReference>
<keyword evidence="3 6" id="KW-0378">Hydrolase</keyword>
<keyword evidence="1 6" id="KW-0645">Protease</keyword>